<evidence type="ECO:0000313" key="3">
    <source>
        <dbReference type="Proteomes" id="UP001285908"/>
    </source>
</evidence>
<feature type="compositionally biased region" description="Gly residues" evidence="1">
    <location>
        <begin position="130"/>
        <end position="148"/>
    </location>
</feature>
<dbReference type="EMBL" id="JAULSX010000005">
    <property type="protein sequence ID" value="KAK3490993.1"/>
    <property type="molecule type" value="Genomic_DNA"/>
</dbReference>
<evidence type="ECO:0000313" key="2">
    <source>
        <dbReference type="EMBL" id="KAK3490993.1"/>
    </source>
</evidence>
<name>A0AAJ0MQL1_9PEZI</name>
<dbReference type="GeneID" id="87876666"/>
<organism evidence="2 3">
    <name type="scientific">Neurospora hispaniola</name>
    <dbReference type="NCBI Taxonomy" id="588809"/>
    <lineage>
        <taxon>Eukaryota</taxon>
        <taxon>Fungi</taxon>
        <taxon>Dikarya</taxon>
        <taxon>Ascomycota</taxon>
        <taxon>Pezizomycotina</taxon>
        <taxon>Sordariomycetes</taxon>
        <taxon>Sordariomycetidae</taxon>
        <taxon>Sordariales</taxon>
        <taxon>Sordariaceae</taxon>
        <taxon>Neurospora</taxon>
    </lineage>
</organism>
<protein>
    <submittedName>
        <fullName evidence="2">Uncharacterized protein</fullName>
    </submittedName>
</protein>
<feature type="region of interest" description="Disordered" evidence="1">
    <location>
        <begin position="112"/>
        <end position="175"/>
    </location>
</feature>
<sequence length="243" mass="25968">MEKRLEEGRLTRRGRGTASGLDKRRAASDGRTSDSRLREETALTGVRFSRFLFARVTGDSEEVRSEGGAQLLSITATSTLRWKKGSEQMLEKAAPEKNKRVTFLTEATRTRSAARSWATIPPERRPMGNNGQGNEGNGGGTLGRGFGFVVGQQRATEDDEEKAKKGPPSQGSKTLLPSCLEVLTAKCLALPLAWSRGGFGPEVPGSVWNSGAGGVERLVGLPGTLRTTQGSHGTSKVQPKGTD</sequence>
<feature type="region of interest" description="Disordered" evidence="1">
    <location>
        <begin position="1"/>
        <end position="38"/>
    </location>
</feature>
<accession>A0AAJ0MQL1</accession>
<evidence type="ECO:0000256" key="1">
    <source>
        <dbReference type="SAM" id="MobiDB-lite"/>
    </source>
</evidence>
<feature type="compositionally biased region" description="Polar residues" evidence="1">
    <location>
        <begin position="225"/>
        <end position="237"/>
    </location>
</feature>
<comment type="caution">
    <text evidence="2">The sequence shown here is derived from an EMBL/GenBank/DDBJ whole genome shotgun (WGS) entry which is preliminary data.</text>
</comment>
<feature type="compositionally biased region" description="Basic and acidic residues" evidence="1">
    <location>
        <begin position="21"/>
        <end position="38"/>
    </location>
</feature>
<feature type="region of interest" description="Disordered" evidence="1">
    <location>
        <begin position="222"/>
        <end position="243"/>
    </location>
</feature>
<gene>
    <name evidence="2" type="ORF">B0T23DRAFT_405746</name>
</gene>
<feature type="compositionally biased region" description="Basic and acidic residues" evidence="1">
    <location>
        <begin position="1"/>
        <end position="10"/>
    </location>
</feature>
<reference evidence="2 3" key="1">
    <citation type="journal article" date="2023" name="Mol. Phylogenet. Evol.">
        <title>Genome-scale phylogeny and comparative genomics of the fungal order Sordariales.</title>
        <authorList>
            <person name="Hensen N."/>
            <person name="Bonometti L."/>
            <person name="Westerberg I."/>
            <person name="Brannstrom I.O."/>
            <person name="Guillou S."/>
            <person name="Cros-Aarteil S."/>
            <person name="Calhoun S."/>
            <person name="Haridas S."/>
            <person name="Kuo A."/>
            <person name="Mondo S."/>
            <person name="Pangilinan J."/>
            <person name="Riley R."/>
            <person name="LaButti K."/>
            <person name="Andreopoulos B."/>
            <person name="Lipzen A."/>
            <person name="Chen C."/>
            <person name="Yan M."/>
            <person name="Daum C."/>
            <person name="Ng V."/>
            <person name="Clum A."/>
            <person name="Steindorff A."/>
            <person name="Ohm R.A."/>
            <person name="Martin F."/>
            <person name="Silar P."/>
            <person name="Natvig D.O."/>
            <person name="Lalanne C."/>
            <person name="Gautier V."/>
            <person name="Ament-Velasquez S.L."/>
            <person name="Kruys A."/>
            <person name="Hutchinson M.I."/>
            <person name="Powell A.J."/>
            <person name="Barry K."/>
            <person name="Miller A.N."/>
            <person name="Grigoriev I.V."/>
            <person name="Debuchy R."/>
            <person name="Gladieux P."/>
            <person name="Hiltunen Thoren M."/>
            <person name="Johannesson H."/>
        </authorList>
    </citation>
    <scope>NUCLEOTIDE SEQUENCE [LARGE SCALE GENOMIC DNA]</scope>
    <source>
        <strain evidence="2 3">FGSC 10403</strain>
    </source>
</reference>
<dbReference type="Proteomes" id="UP001285908">
    <property type="component" value="Unassembled WGS sequence"/>
</dbReference>
<keyword evidence="3" id="KW-1185">Reference proteome</keyword>
<dbReference type="AlphaFoldDB" id="A0AAJ0MQL1"/>
<dbReference type="RefSeq" id="XP_062692176.1">
    <property type="nucleotide sequence ID" value="XM_062839044.1"/>
</dbReference>
<proteinExistence type="predicted"/>